<dbReference type="EMBL" id="UYWW01005480">
    <property type="protein sequence ID" value="VDM14171.1"/>
    <property type="molecule type" value="Genomic_DNA"/>
</dbReference>
<proteinExistence type="predicted"/>
<dbReference type="GO" id="GO:0005615">
    <property type="term" value="C:extracellular space"/>
    <property type="evidence" value="ECO:0007669"/>
    <property type="project" value="TreeGrafter"/>
</dbReference>
<dbReference type="OMA" id="IMETNQG"/>
<dbReference type="Proteomes" id="UP000270924">
    <property type="component" value="Unassembled WGS sequence"/>
</dbReference>
<dbReference type="InParanoid" id="A0A3P7DVR9"/>
<gene>
    <name evidence="1" type="ORF">WBA_LOCUS7557</name>
</gene>
<name>A0A3P7DVR9_WUCBA</name>
<keyword evidence="2" id="KW-1185">Reference proteome</keyword>
<dbReference type="AlphaFoldDB" id="A0A3P7DVR9"/>
<accession>A0A3P7DVR9</accession>
<protein>
    <submittedName>
        <fullName evidence="1">Uncharacterized protein</fullName>
    </submittedName>
</protein>
<organism evidence="1 2">
    <name type="scientific">Wuchereria bancrofti</name>
    <dbReference type="NCBI Taxonomy" id="6293"/>
    <lineage>
        <taxon>Eukaryota</taxon>
        <taxon>Metazoa</taxon>
        <taxon>Ecdysozoa</taxon>
        <taxon>Nematoda</taxon>
        <taxon>Chromadorea</taxon>
        <taxon>Rhabditida</taxon>
        <taxon>Spirurina</taxon>
        <taxon>Spiruromorpha</taxon>
        <taxon>Filarioidea</taxon>
        <taxon>Onchocercidae</taxon>
        <taxon>Wuchereria</taxon>
    </lineage>
</organism>
<sequence>MKILHQINCSFFFFVDLSFDKQNECRLVKLDPWDPQVITHLYPNWNPLETCRINRHMQTELKNGTIRMLNDMYLVKQSGKVFQEEDELHPGVFMLVLDSTSSSSGIRTIMETNQLVKQSGKVFQEEDELHPGVFMLVLDSTSSSSGIRTIMETNQGGIQFLGVFMLVLDSTSSSSGIRTIMETNQGGIQFLVKQSGKVFQEEDELHPGVFMLVLDSTSSSSGIRTIMETNQVLRQFYDATTFYYHNKVGLNSRPNAFAMFSGTRISQLDERRFPGKSDSEYSNSCKVSCLTV</sequence>
<evidence type="ECO:0000313" key="1">
    <source>
        <dbReference type="EMBL" id="VDM14171.1"/>
    </source>
</evidence>
<dbReference type="PANTHER" id="PTHR10974">
    <property type="entry name" value="FI08016P-RELATED"/>
    <property type="match status" value="1"/>
</dbReference>
<evidence type="ECO:0000313" key="2">
    <source>
        <dbReference type="Proteomes" id="UP000270924"/>
    </source>
</evidence>
<dbReference type="InterPro" id="IPR004245">
    <property type="entry name" value="DUF229"/>
</dbReference>
<dbReference type="Pfam" id="PF02995">
    <property type="entry name" value="DUF229"/>
    <property type="match status" value="1"/>
</dbReference>
<dbReference type="OrthoDB" id="5862419at2759"/>
<dbReference type="PANTHER" id="PTHR10974:SF75">
    <property type="entry name" value="SULFATASE DOMAIN-CONTAINING PROTEIN"/>
    <property type="match status" value="1"/>
</dbReference>
<reference evidence="1 2" key="1">
    <citation type="submission" date="2018-11" db="EMBL/GenBank/DDBJ databases">
        <authorList>
            <consortium name="Pathogen Informatics"/>
        </authorList>
    </citation>
    <scope>NUCLEOTIDE SEQUENCE [LARGE SCALE GENOMIC DNA]</scope>
</reference>